<dbReference type="Pfam" id="PF01938">
    <property type="entry name" value="TRAM"/>
    <property type="match status" value="1"/>
</dbReference>
<evidence type="ECO:0000259" key="7">
    <source>
        <dbReference type="PROSITE" id="PS50926"/>
    </source>
</evidence>
<feature type="transmembrane region" description="Helical" evidence="6">
    <location>
        <begin position="61"/>
        <end position="81"/>
    </location>
</feature>
<evidence type="ECO:0000256" key="3">
    <source>
        <dbReference type="ARBA" id="ARBA00022722"/>
    </source>
</evidence>
<accession>A0A290QDA4</accession>
<dbReference type="PROSITE" id="PS50926">
    <property type="entry name" value="TRAM"/>
    <property type="match status" value="1"/>
</dbReference>
<keyword evidence="3" id="KW-0540">Nuclease</keyword>
<keyword evidence="9" id="KW-1185">Reference proteome</keyword>
<dbReference type="CDD" id="cd09877">
    <property type="entry name" value="PIN_YacL-like"/>
    <property type="match status" value="1"/>
</dbReference>
<comment type="cofactor">
    <cofactor evidence="1">
        <name>Mg(2+)</name>
        <dbReference type="ChEBI" id="CHEBI:18420"/>
    </cofactor>
</comment>
<gene>
    <name evidence="8" type="ORF">CMV30_15240</name>
</gene>
<evidence type="ECO:0000256" key="5">
    <source>
        <dbReference type="ARBA" id="ARBA00022842"/>
    </source>
</evidence>
<name>A0A290QDA4_9BACT</name>
<dbReference type="Gene3D" id="3.40.50.1010">
    <property type="entry name" value="5'-nuclease"/>
    <property type="match status" value="1"/>
</dbReference>
<dbReference type="GO" id="GO:0016740">
    <property type="term" value="F:transferase activity"/>
    <property type="evidence" value="ECO:0007669"/>
    <property type="project" value="UniProtKB-KW"/>
</dbReference>
<dbReference type="PANTHER" id="PTHR11603">
    <property type="entry name" value="AAA FAMILY ATPASE"/>
    <property type="match status" value="1"/>
</dbReference>
<dbReference type="SUPFAM" id="SSF88723">
    <property type="entry name" value="PIN domain-like"/>
    <property type="match status" value="1"/>
</dbReference>
<dbReference type="InterPro" id="IPR029060">
    <property type="entry name" value="PIN-like_dom_sf"/>
</dbReference>
<dbReference type="KEGG" id="vbh:CMV30_15240"/>
<dbReference type="InterPro" id="IPR052041">
    <property type="entry name" value="Nucleic_acid_metab_PIN/TRAM"/>
</dbReference>
<keyword evidence="6" id="KW-0472">Membrane</keyword>
<evidence type="ECO:0000256" key="6">
    <source>
        <dbReference type="SAM" id="Phobius"/>
    </source>
</evidence>
<organism evidence="8 9">
    <name type="scientific">Nibricoccus aquaticus</name>
    <dbReference type="NCBI Taxonomy" id="2576891"/>
    <lineage>
        <taxon>Bacteria</taxon>
        <taxon>Pseudomonadati</taxon>
        <taxon>Verrucomicrobiota</taxon>
        <taxon>Opitutia</taxon>
        <taxon>Opitutales</taxon>
        <taxon>Opitutaceae</taxon>
        <taxon>Nibricoccus</taxon>
    </lineage>
</organism>
<keyword evidence="4" id="KW-0378">Hydrolase</keyword>
<feature type="transmembrane region" description="Helical" evidence="6">
    <location>
        <begin position="36"/>
        <end position="55"/>
    </location>
</feature>
<dbReference type="EMBL" id="CP023344">
    <property type="protein sequence ID" value="ATC65200.1"/>
    <property type="molecule type" value="Genomic_DNA"/>
</dbReference>
<dbReference type="Pfam" id="PF01850">
    <property type="entry name" value="PIN"/>
    <property type="match status" value="1"/>
</dbReference>
<dbReference type="OrthoDB" id="9780734at2"/>
<reference evidence="8 9" key="1">
    <citation type="submission" date="2017-09" db="EMBL/GenBank/DDBJ databases">
        <title>Complete genome sequence of Verrucomicrobial strain HZ-65, isolated from freshwater.</title>
        <authorList>
            <person name="Choi A."/>
        </authorList>
    </citation>
    <scope>NUCLEOTIDE SEQUENCE [LARGE SCALE GENOMIC DNA]</scope>
    <source>
        <strain evidence="8 9">HZ-65</strain>
    </source>
</reference>
<dbReference type="Proteomes" id="UP000217265">
    <property type="component" value="Chromosome"/>
</dbReference>
<sequence length="337" mass="36887">MNRTLLPIRIVFILLCAAAGWLICYTIEDWDKRRMLATFIGGSIGILAVLTDVMLKGFSLRGLSAITFGLGVGTLISYLIGTSPLFRGADAQYVYLTQLALFLVATYLCTVIALRGKDEFNLVIPYVRFVPQEVETSLVVVDTSALIDGRIAKVCEAGFLSAALVIPRFVLDELQAVADSSEPTKHARGRRGLEVLGELRKIKNIDIRIPESDVTKKQDVDAKLVFLAQSMKAKLLTTDFNLAKMAEFHGVHWLNLNSLARSLRPELILGEQLEVELVKAGKEDLQAVGYLEDGSMVVVQGGRPHIGQRVTVEISSVLPSAGGKMVFARMLNDRALG</sequence>
<feature type="domain" description="TRAM" evidence="7">
    <location>
        <begin position="266"/>
        <end position="327"/>
    </location>
</feature>
<dbReference type="PANTHER" id="PTHR11603:SF147">
    <property type="entry name" value="MEMBRANE PROTEIN"/>
    <property type="match status" value="1"/>
</dbReference>
<proteinExistence type="predicted"/>
<dbReference type="InterPro" id="IPR002716">
    <property type="entry name" value="PIN_dom"/>
</dbReference>
<evidence type="ECO:0000256" key="1">
    <source>
        <dbReference type="ARBA" id="ARBA00001946"/>
    </source>
</evidence>
<feature type="transmembrane region" description="Helical" evidence="6">
    <location>
        <begin position="93"/>
        <end position="114"/>
    </location>
</feature>
<evidence type="ECO:0000256" key="4">
    <source>
        <dbReference type="ARBA" id="ARBA00022801"/>
    </source>
</evidence>
<keyword evidence="2" id="KW-0808">Transferase</keyword>
<evidence type="ECO:0000313" key="8">
    <source>
        <dbReference type="EMBL" id="ATC65200.1"/>
    </source>
</evidence>
<feature type="transmembrane region" description="Helical" evidence="6">
    <location>
        <begin position="6"/>
        <end position="24"/>
    </location>
</feature>
<evidence type="ECO:0000313" key="9">
    <source>
        <dbReference type="Proteomes" id="UP000217265"/>
    </source>
</evidence>
<protein>
    <submittedName>
        <fullName evidence="8">Twitching motility protein PilT</fullName>
    </submittedName>
</protein>
<dbReference type="InterPro" id="IPR002792">
    <property type="entry name" value="TRAM_dom"/>
</dbReference>
<dbReference type="GO" id="GO:0016787">
    <property type="term" value="F:hydrolase activity"/>
    <property type="evidence" value="ECO:0007669"/>
    <property type="project" value="UniProtKB-KW"/>
</dbReference>
<evidence type="ECO:0000256" key="2">
    <source>
        <dbReference type="ARBA" id="ARBA00022679"/>
    </source>
</evidence>
<keyword evidence="5" id="KW-0460">Magnesium</keyword>
<dbReference type="SMART" id="SM00670">
    <property type="entry name" value="PINc"/>
    <property type="match status" value="1"/>
</dbReference>
<dbReference type="RefSeq" id="WP_096056831.1">
    <property type="nucleotide sequence ID" value="NZ_CP023344.1"/>
</dbReference>
<keyword evidence="6" id="KW-0812">Transmembrane</keyword>
<dbReference type="AlphaFoldDB" id="A0A290QDA4"/>
<dbReference type="GO" id="GO:0004518">
    <property type="term" value="F:nuclease activity"/>
    <property type="evidence" value="ECO:0007669"/>
    <property type="project" value="UniProtKB-KW"/>
</dbReference>
<keyword evidence="6" id="KW-1133">Transmembrane helix</keyword>